<evidence type="ECO:0000313" key="3">
    <source>
        <dbReference type="Proteomes" id="UP000467840"/>
    </source>
</evidence>
<gene>
    <name evidence="2" type="ORF">GH714_006980</name>
</gene>
<dbReference type="AlphaFoldDB" id="A0A6A6LDC1"/>
<dbReference type="Pfam" id="PF22922">
    <property type="entry name" value="GAF_NLP"/>
    <property type="match status" value="1"/>
</dbReference>
<protein>
    <recommendedName>
        <fullName evidence="1">NLP1-9 GAF domain-containing protein</fullName>
    </recommendedName>
</protein>
<dbReference type="InterPro" id="IPR055081">
    <property type="entry name" value="NLP1-9_GAF"/>
</dbReference>
<evidence type="ECO:0000259" key="1">
    <source>
        <dbReference type="Pfam" id="PF22922"/>
    </source>
</evidence>
<dbReference type="PANTHER" id="PTHR32002">
    <property type="entry name" value="PROTEIN NLP8"/>
    <property type="match status" value="1"/>
</dbReference>
<dbReference type="GO" id="GO:0003700">
    <property type="term" value="F:DNA-binding transcription factor activity"/>
    <property type="evidence" value="ECO:0007669"/>
    <property type="project" value="InterPro"/>
</dbReference>
<keyword evidence="3" id="KW-1185">Reference proteome</keyword>
<dbReference type="EMBL" id="JAAGAX010000011">
    <property type="protein sequence ID" value="KAF2298016.1"/>
    <property type="molecule type" value="Genomic_DNA"/>
</dbReference>
<accession>A0A6A6LDC1</accession>
<proteinExistence type="predicted"/>
<reference evidence="2 3" key="1">
    <citation type="journal article" date="2020" name="Mol. Plant">
        <title>The Chromosome-Based Rubber Tree Genome Provides New Insights into Spurge Genome Evolution and Rubber Biosynthesis.</title>
        <authorList>
            <person name="Liu J."/>
            <person name="Shi C."/>
            <person name="Shi C.C."/>
            <person name="Li W."/>
            <person name="Zhang Q.J."/>
            <person name="Zhang Y."/>
            <person name="Li K."/>
            <person name="Lu H.F."/>
            <person name="Shi C."/>
            <person name="Zhu S.T."/>
            <person name="Xiao Z.Y."/>
            <person name="Nan H."/>
            <person name="Yue Y."/>
            <person name="Zhu X.G."/>
            <person name="Wu Y."/>
            <person name="Hong X.N."/>
            <person name="Fan G.Y."/>
            <person name="Tong Y."/>
            <person name="Zhang D."/>
            <person name="Mao C.L."/>
            <person name="Liu Y.L."/>
            <person name="Hao S.J."/>
            <person name="Liu W.Q."/>
            <person name="Lv M.Q."/>
            <person name="Zhang H.B."/>
            <person name="Liu Y."/>
            <person name="Hu-Tang G.R."/>
            <person name="Wang J.P."/>
            <person name="Wang J.H."/>
            <person name="Sun Y.H."/>
            <person name="Ni S.B."/>
            <person name="Chen W.B."/>
            <person name="Zhang X.C."/>
            <person name="Jiao Y.N."/>
            <person name="Eichler E.E."/>
            <person name="Li G.H."/>
            <person name="Liu X."/>
            <person name="Gao L.Z."/>
        </authorList>
    </citation>
    <scope>NUCLEOTIDE SEQUENCE [LARGE SCALE GENOMIC DNA]</scope>
    <source>
        <strain evidence="3">cv. GT1</strain>
        <tissue evidence="2">Leaf</tissue>
    </source>
</reference>
<sequence length="249" mass="27472">MDIVNQREDDTGTSKFQESTEQHVLAQIWAPMKSGGRGWKCEGELGLPGRVFGKNCRNGHLMSSITRARRQSCVGVLELIMTSQKINYGPEVDKVCKALEFSAGSNLKSSEILDHSSTQRYTWHCFKPDCNEVVKNALAEILEILTVVCETHKLALAQTWVPCMHRSVLAFGGGLKKSCTSFDGSCNSQVCMSTTDVAFYVETLICGVFGRHVLSITYRRVKALLGGHFCFTMHASAQTLPNSARQSTP</sequence>
<feature type="domain" description="NLP1-9 GAF" evidence="1">
    <location>
        <begin position="130"/>
        <end position="206"/>
    </location>
</feature>
<organism evidence="2 3">
    <name type="scientific">Hevea brasiliensis</name>
    <name type="common">Para rubber tree</name>
    <name type="synonym">Siphonia brasiliensis</name>
    <dbReference type="NCBI Taxonomy" id="3981"/>
    <lineage>
        <taxon>Eukaryota</taxon>
        <taxon>Viridiplantae</taxon>
        <taxon>Streptophyta</taxon>
        <taxon>Embryophyta</taxon>
        <taxon>Tracheophyta</taxon>
        <taxon>Spermatophyta</taxon>
        <taxon>Magnoliopsida</taxon>
        <taxon>eudicotyledons</taxon>
        <taxon>Gunneridae</taxon>
        <taxon>Pentapetalae</taxon>
        <taxon>rosids</taxon>
        <taxon>fabids</taxon>
        <taxon>Malpighiales</taxon>
        <taxon>Euphorbiaceae</taxon>
        <taxon>Crotonoideae</taxon>
        <taxon>Micrandreae</taxon>
        <taxon>Hevea</taxon>
    </lineage>
</organism>
<dbReference type="Proteomes" id="UP000467840">
    <property type="component" value="Chromosome 1"/>
</dbReference>
<evidence type="ECO:0000313" key="2">
    <source>
        <dbReference type="EMBL" id="KAF2298016.1"/>
    </source>
</evidence>
<comment type="caution">
    <text evidence="2">The sequence shown here is derived from an EMBL/GenBank/DDBJ whole genome shotgun (WGS) entry which is preliminary data.</text>
</comment>
<dbReference type="PANTHER" id="PTHR32002:SF35">
    <property type="entry name" value="PROTEIN NLP6"/>
    <property type="match status" value="1"/>
</dbReference>
<dbReference type="InterPro" id="IPR045012">
    <property type="entry name" value="NLP"/>
</dbReference>
<name>A0A6A6LDC1_HEVBR</name>